<keyword evidence="5 15" id="KW-0812">Transmembrane</keyword>
<dbReference type="GO" id="GO:0015297">
    <property type="term" value="F:antiporter activity"/>
    <property type="evidence" value="ECO:0007669"/>
    <property type="project" value="UniProtKB-KW"/>
</dbReference>
<feature type="compositionally biased region" description="Low complexity" evidence="14">
    <location>
        <begin position="773"/>
        <end position="789"/>
    </location>
</feature>
<dbReference type="GO" id="GO:0030003">
    <property type="term" value="P:intracellular monoatomic cation homeostasis"/>
    <property type="evidence" value="ECO:0007669"/>
    <property type="project" value="TreeGrafter"/>
</dbReference>
<evidence type="ECO:0000256" key="10">
    <source>
        <dbReference type="ARBA" id="ARBA00023136"/>
    </source>
</evidence>
<sequence length="933" mass="105512">MMNLCRKSGALRQIARSHWKRRPTDSIVRSSVFLDLPKTSESGSQIGMESSYYNERLLSPLSSCSQLQSSLYVGWSSSELAALQDATILPSTNVLEAKEFRIIPSAQTIVTKSGGGESHRRHRNHYHFNFNIPTQSPWLQQLAQFSTSPTPPSDSSSSSVPPSLSVAARTAPRPVVKHKLDPTRIPTPPSEPEMNPLESLTKTSPRSIVRKGVDVTISAFTTLLRFFFQLPGNLYYYLTHPTETRQKYADMKQAVKDEIHHYWVGFKLLWADIQTSRSLVVKTLQGSSLTRRERKQLLRTVSDLFRMVPFSMFIIIPLGEFALPFVLRLFPNMLPSTFQDSLKNEENMKRELQSRIAMASFFHETLEELAKEQRRKAKKKTKELQEAGDEVGMHEQEDSARSMLEFLESARSGRTIPPELIIKYATYFQDDLTLDNMPRMQLINMCKYMGIPPYGSDSFLRFQLRHRIRILKEDDQRILWEGIDSLTKMELREACRERGMRSTGLSKDAFKRMLIQWLELSVEKNVPISLLIMSRTFFLQEEAFERKPDEEKPRESLAGLADTISGLDKEVLNEVILNVATSEEKMSNPDVRKIKLEVLSKQNELIREEEAAREAAKKQKVKTESGATTDADAEKAPIEEPVSTTATPAQTEPVAVAATETMKTVPSPKESKEEMSETKAEHSLTSAEMDAISQLLSEDPVSMERAQLEKIKAAMQKEKPETEGEKETGKPAEDKVPTPEATAPGPMSSEEADRLVESTIRESEDRAAKESAESTTVTTTAPTEEVTTPETEESEDDVVIRRLKKRIESMVDKIEVQLTETEVKIGDKLHYLDKDKDGILSQDELAEVLQQVLKRKISLEEARQLAKNMDENSDGIFTVQELIQWIDEHKLVQFVEEGRDADMDRILLSLSTGEKQPKQASESSSDPSSSTSK</sequence>
<feature type="compositionally biased region" description="Basic and acidic residues" evidence="14">
    <location>
        <begin position="751"/>
        <end position="772"/>
    </location>
</feature>
<keyword evidence="9 12" id="KW-0496">Mitochondrion</keyword>
<dbReference type="InParanoid" id="A0A1Z5K336"/>
<evidence type="ECO:0000256" key="9">
    <source>
        <dbReference type="ARBA" id="ARBA00023128"/>
    </source>
</evidence>
<feature type="region of interest" description="Disordered" evidence="14">
    <location>
        <begin position="610"/>
        <end position="685"/>
    </location>
</feature>
<comment type="caution">
    <text evidence="18">The sequence shown here is derived from an EMBL/GenBank/DDBJ whole genome shotgun (WGS) entry which is preliminary data.</text>
</comment>
<feature type="compositionally biased region" description="Basic and acidic residues" evidence="14">
    <location>
        <begin position="669"/>
        <end position="682"/>
    </location>
</feature>
<dbReference type="GO" id="GO:0043022">
    <property type="term" value="F:ribosome binding"/>
    <property type="evidence" value="ECO:0007669"/>
    <property type="project" value="InterPro"/>
</dbReference>
<evidence type="ECO:0000256" key="2">
    <source>
        <dbReference type="ARBA" id="ARBA00009584"/>
    </source>
</evidence>
<feature type="compositionally biased region" description="Low complexity" evidence="14">
    <location>
        <begin position="921"/>
        <end position="933"/>
    </location>
</feature>
<feature type="region of interest" description="Disordered" evidence="14">
    <location>
        <begin position="909"/>
        <end position="933"/>
    </location>
</feature>
<protein>
    <recommendedName>
        <fullName evidence="3">Mitochondrial proton/calcium exchanger protein</fullName>
    </recommendedName>
    <alternativeName>
        <fullName evidence="11">Leucine zipper-EF-hand-containing transmembrane protein 1</fullName>
    </alternativeName>
</protein>
<comment type="subcellular location">
    <subcellularLocation>
        <location evidence="1">Mitochondrion inner membrane</location>
        <topology evidence="1">Single-pass membrane protein</topology>
    </subcellularLocation>
</comment>
<evidence type="ECO:0000256" key="11">
    <source>
        <dbReference type="ARBA" id="ARBA00031360"/>
    </source>
</evidence>
<feature type="region of interest" description="Disordered" evidence="14">
    <location>
        <begin position="712"/>
        <end position="797"/>
    </location>
</feature>
<reference evidence="18 19" key="1">
    <citation type="journal article" date="2015" name="Plant Cell">
        <title>Oil accumulation by the oleaginous diatom Fistulifera solaris as revealed by the genome and transcriptome.</title>
        <authorList>
            <person name="Tanaka T."/>
            <person name="Maeda Y."/>
            <person name="Veluchamy A."/>
            <person name="Tanaka M."/>
            <person name="Abida H."/>
            <person name="Marechal E."/>
            <person name="Bowler C."/>
            <person name="Muto M."/>
            <person name="Sunaga Y."/>
            <person name="Tanaka M."/>
            <person name="Yoshino T."/>
            <person name="Taniguchi T."/>
            <person name="Fukuda Y."/>
            <person name="Nemoto M."/>
            <person name="Matsumoto M."/>
            <person name="Wong P.S."/>
            <person name="Aburatani S."/>
            <person name="Fujibuchi W."/>
        </authorList>
    </citation>
    <scope>NUCLEOTIDE SEQUENCE [LARGE SCALE GENOMIC DNA]</scope>
    <source>
        <strain evidence="18 19">JPCC DA0580</strain>
    </source>
</reference>
<keyword evidence="8 15" id="KW-1133">Transmembrane helix</keyword>
<dbReference type="PROSITE" id="PS00018">
    <property type="entry name" value="EF_HAND_1"/>
    <property type="match status" value="1"/>
</dbReference>
<dbReference type="InterPro" id="IPR044202">
    <property type="entry name" value="LETM1/MDM38-like"/>
</dbReference>
<keyword evidence="13" id="KW-0175">Coiled coil</keyword>
<feature type="compositionally biased region" description="Basic and acidic residues" evidence="14">
    <location>
        <begin position="712"/>
        <end position="737"/>
    </location>
</feature>
<dbReference type="Gene3D" id="1.10.238.10">
    <property type="entry name" value="EF-hand"/>
    <property type="match status" value="1"/>
</dbReference>
<feature type="domain" description="Letm1 RBD" evidence="17">
    <location>
        <begin position="350"/>
        <end position="569"/>
    </location>
</feature>
<dbReference type="AlphaFoldDB" id="A0A1Z5K336"/>
<name>A0A1Z5K336_FISSO</name>
<feature type="domain" description="EF-hand" evidence="16">
    <location>
        <begin position="857"/>
        <end position="892"/>
    </location>
</feature>
<evidence type="ECO:0000256" key="15">
    <source>
        <dbReference type="SAM" id="Phobius"/>
    </source>
</evidence>
<feature type="compositionally biased region" description="Polar residues" evidence="14">
    <location>
        <begin position="909"/>
        <end position="920"/>
    </location>
</feature>
<dbReference type="GO" id="GO:0005743">
    <property type="term" value="C:mitochondrial inner membrane"/>
    <property type="evidence" value="ECO:0007669"/>
    <property type="project" value="UniProtKB-SubCell"/>
</dbReference>
<feature type="compositionally biased region" description="Basic and acidic residues" evidence="14">
    <location>
        <begin position="610"/>
        <end position="623"/>
    </location>
</feature>
<evidence type="ECO:0000256" key="12">
    <source>
        <dbReference type="PROSITE-ProRule" id="PRU01094"/>
    </source>
</evidence>
<keyword evidence="7" id="KW-0106">Calcium</keyword>
<keyword evidence="6" id="KW-0999">Mitochondrion inner membrane</keyword>
<dbReference type="PROSITE" id="PS51758">
    <property type="entry name" value="LETM1_RBD"/>
    <property type="match status" value="1"/>
</dbReference>
<dbReference type="OrthoDB" id="275278at2759"/>
<accession>A0A1Z5K336</accession>
<dbReference type="InterPro" id="IPR033122">
    <property type="entry name" value="LETM1-like_RBD"/>
</dbReference>
<evidence type="ECO:0000313" key="18">
    <source>
        <dbReference type="EMBL" id="GAX20609.1"/>
    </source>
</evidence>
<dbReference type="CDD" id="cd00051">
    <property type="entry name" value="EFh"/>
    <property type="match status" value="1"/>
</dbReference>
<evidence type="ECO:0000256" key="7">
    <source>
        <dbReference type="ARBA" id="ARBA00022837"/>
    </source>
</evidence>
<dbReference type="InterPro" id="IPR002048">
    <property type="entry name" value="EF_hand_dom"/>
</dbReference>
<keyword evidence="19" id="KW-1185">Reference proteome</keyword>
<dbReference type="PANTHER" id="PTHR14009:SF1">
    <property type="entry name" value="MITOCHONDRIAL PROTON_CALCIUM EXCHANGER PROTEIN"/>
    <property type="match status" value="1"/>
</dbReference>
<evidence type="ECO:0000256" key="4">
    <source>
        <dbReference type="ARBA" id="ARBA00022449"/>
    </source>
</evidence>
<evidence type="ECO:0000256" key="3">
    <source>
        <dbReference type="ARBA" id="ARBA00020557"/>
    </source>
</evidence>
<dbReference type="Pfam" id="PF13499">
    <property type="entry name" value="EF-hand_7"/>
    <property type="match status" value="1"/>
</dbReference>
<proteinExistence type="inferred from homology"/>
<feature type="transmembrane region" description="Helical" evidence="15">
    <location>
        <begin position="304"/>
        <end position="327"/>
    </location>
</feature>
<dbReference type="PANTHER" id="PTHR14009">
    <property type="entry name" value="LEUCINE ZIPPER-EF-HAND CONTAINING TRANSMEMBRANE PROTEIN"/>
    <property type="match status" value="1"/>
</dbReference>
<dbReference type="PROSITE" id="PS50222">
    <property type="entry name" value="EF_HAND_2"/>
    <property type="match status" value="2"/>
</dbReference>
<evidence type="ECO:0000256" key="8">
    <source>
        <dbReference type="ARBA" id="ARBA00022989"/>
    </source>
</evidence>
<evidence type="ECO:0000256" key="5">
    <source>
        <dbReference type="ARBA" id="ARBA00022692"/>
    </source>
</evidence>
<evidence type="ECO:0000313" key="19">
    <source>
        <dbReference type="Proteomes" id="UP000198406"/>
    </source>
</evidence>
<evidence type="ECO:0000256" key="6">
    <source>
        <dbReference type="ARBA" id="ARBA00022792"/>
    </source>
</evidence>
<evidence type="ECO:0000259" key="16">
    <source>
        <dbReference type="PROSITE" id="PS50222"/>
    </source>
</evidence>
<dbReference type="Pfam" id="PF07766">
    <property type="entry name" value="LETM1_RBD"/>
    <property type="match status" value="1"/>
</dbReference>
<dbReference type="InterPro" id="IPR011992">
    <property type="entry name" value="EF-hand-dom_pair"/>
</dbReference>
<keyword evidence="4" id="KW-0050">Antiport</keyword>
<keyword evidence="10 15" id="KW-0472">Membrane</keyword>
<gene>
    <name evidence="18" type="ORF">FisN_3Hh540</name>
</gene>
<feature type="region of interest" description="Disordered" evidence="14">
    <location>
        <begin position="144"/>
        <end position="199"/>
    </location>
</feature>
<comment type="similarity">
    <text evidence="2">Belongs to the LETM1 family.</text>
</comment>
<dbReference type="EMBL" id="BDSP01000150">
    <property type="protein sequence ID" value="GAX20609.1"/>
    <property type="molecule type" value="Genomic_DNA"/>
</dbReference>
<evidence type="ECO:0000256" key="1">
    <source>
        <dbReference type="ARBA" id="ARBA00004434"/>
    </source>
</evidence>
<evidence type="ECO:0000259" key="17">
    <source>
        <dbReference type="PROSITE" id="PS51758"/>
    </source>
</evidence>
<dbReference type="Proteomes" id="UP000198406">
    <property type="component" value="Unassembled WGS sequence"/>
</dbReference>
<keyword evidence="4" id="KW-0813">Transport</keyword>
<dbReference type="GO" id="GO:0005509">
    <property type="term" value="F:calcium ion binding"/>
    <property type="evidence" value="ECO:0007669"/>
    <property type="project" value="InterPro"/>
</dbReference>
<feature type="coiled-coil region" evidence="13">
    <location>
        <begin position="363"/>
        <end position="397"/>
    </location>
</feature>
<evidence type="ECO:0000256" key="13">
    <source>
        <dbReference type="SAM" id="Coils"/>
    </source>
</evidence>
<organism evidence="18 19">
    <name type="scientific">Fistulifera solaris</name>
    <name type="common">Oleaginous diatom</name>
    <dbReference type="NCBI Taxonomy" id="1519565"/>
    <lineage>
        <taxon>Eukaryota</taxon>
        <taxon>Sar</taxon>
        <taxon>Stramenopiles</taxon>
        <taxon>Ochrophyta</taxon>
        <taxon>Bacillariophyta</taxon>
        <taxon>Bacillariophyceae</taxon>
        <taxon>Bacillariophycidae</taxon>
        <taxon>Naviculales</taxon>
        <taxon>Naviculaceae</taxon>
        <taxon>Fistulifera</taxon>
    </lineage>
</organism>
<dbReference type="InterPro" id="IPR018247">
    <property type="entry name" value="EF_Hand_1_Ca_BS"/>
</dbReference>
<feature type="domain" description="EF-hand" evidence="16">
    <location>
        <begin position="820"/>
        <end position="855"/>
    </location>
</feature>
<dbReference type="SUPFAM" id="SSF47473">
    <property type="entry name" value="EF-hand"/>
    <property type="match status" value="1"/>
</dbReference>
<evidence type="ECO:0000256" key="14">
    <source>
        <dbReference type="SAM" id="MobiDB-lite"/>
    </source>
</evidence>
<feature type="compositionally biased region" description="Low complexity" evidence="14">
    <location>
        <begin position="153"/>
        <end position="166"/>
    </location>
</feature>